<protein>
    <recommendedName>
        <fullName evidence="1">Mos1 transposase HTH domain-containing protein</fullName>
    </recommendedName>
</protein>
<dbReference type="GO" id="GO:0006303">
    <property type="term" value="P:double-strand break repair via nonhomologous end joining"/>
    <property type="evidence" value="ECO:0007669"/>
    <property type="project" value="TreeGrafter"/>
</dbReference>
<sequence length="102" mass="11482">MYTPNKEHIRHILLCEVYKGNTTSSAAKTLKGTYGNDIVNEKTCRIWFSAGGFKKDDPSLKDELRAGCSTKLNYEQLQVASDESPTCTTRELGKTFHVSRHI</sequence>
<dbReference type="Gene3D" id="1.10.10.1450">
    <property type="match status" value="1"/>
</dbReference>
<dbReference type="GO" id="GO:0035861">
    <property type="term" value="C:site of double-strand break"/>
    <property type="evidence" value="ECO:0007669"/>
    <property type="project" value="TreeGrafter"/>
</dbReference>
<dbReference type="GO" id="GO:0003690">
    <property type="term" value="F:double-stranded DNA binding"/>
    <property type="evidence" value="ECO:0007669"/>
    <property type="project" value="TreeGrafter"/>
</dbReference>
<dbReference type="GO" id="GO:0000729">
    <property type="term" value="P:DNA double-strand break processing"/>
    <property type="evidence" value="ECO:0007669"/>
    <property type="project" value="TreeGrafter"/>
</dbReference>
<dbReference type="Proteomes" id="UP000321570">
    <property type="component" value="Unassembled WGS sequence"/>
</dbReference>
<dbReference type="InterPro" id="IPR041426">
    <property type="entry name" value="Mos1_HTH"/>
</dbReference>
<dbReference type="GO" id="GO:0031297">
    <property type="term" value="P:replication fork processing"/>
    <property type="evidence" value="ECO:0007669"/>
    <property type="project" value="TreeGrafter"/>
</dbReference>
<dbReference type="GO" id="GO:0042800">
    <property type="term" value="F:histone H3K4 methyltransferase activity"/>
    <property type="evidence" value="ECO:0007669"/>
    <property type="project" value="TreeGrafter"/>
</dbReference>
<dbReference type="GO" id="GO:0015074">
    <property type="term" value="P:DNA integration"/>
    <property type="evidence" value="ECO:0007669"/>
    <property type="project" value="TreeGrafter"/>
</dbReference>
<name>A0A564YGH5_HYMDI</name>
<organism evidence="2 3">
    <name type="scientific">Hymenolepis diminuta</name>
    <name type="common">Rat tapeworm</name>
    <dbReference type="NCBI Taxonomy" id="6216"/>
    <lineage>
        <taxon>Eukaryota</taxon>
        <taxon>Metazoa</taxon>
        <taxon>Spiralia</taxon>
        <taxon>Lophotrochozoa</taxon>
        <taxon>Platyhelminthes</taxon>
        <taxon>Cestoda</taxon>
        <taxon>Eucestoda</taxon>
        <taxon>Cyclophyllidea</taxon>
        <taxon>Hymenolepididae</taxon>
        <taxon>Hymenolepis</taxon>
    </lineage>
</organism>
<dbReference type="GO" id="GO:0003697">
    <property type="term" value="F:single-stranded DNA binding"/>
    <property type="evidence" value="ECO:0007669"/>
    <property type="project" value="TreeGrafter"/>
</dbReference>
<proteinExistence type="predicted"/>
<gene>
    <name evidence="2" type="ORF">WMSIL1_LOCUS5991</name>
</gene>
<dbReference type="GO" id="GO:0044547">
    <property type="term" value="F:DNA topoisomerase binding"/>
    <property type="evidence" value="ECO:0007669"/>
    <property type="project" value="TreeGrafter"/>
</dbReference>
<keyword evidence="3" id="KW-1185">Reference proteome</keyword>
<dbReference type="GO" id="GO:0005634">
    <property type="term" value="C:nucleus"/>
    <property type="evidence" value="ECO:0007669"/>
    <property type="project" value="TreeGrafter"/>
</dbReference>
<evidence type="ECO:0000259" key="1">
    <source>
        <dbReference type="Pfam" id="PF17906"/>
    </source>
</evidence>
<accession>A0A564YGH5</accession>
<dbReference type="GO" id="GO:0000014">
    <property type="term" value="F:single-stranded DNA endodeoxyribonuclease activity"/>
    <property type="evidence" value="ECO:0007669"/>
    <property type="project" value="TreeGrafter"/>
</dbReference>
<feature type="domain" description="Mos1 transposase HTH" evidence="1">
    <location>
        <begin position="6"/>
        <end position="49"/>
    </location>
</feature>
<dbReference type="PANTHER" id="PTHR46060">
    <property type="entry name" value="MARINER MOS1 TRANSPOSASE-LIKE PROTEIN"/>
    <property type="match status" value="1"/>
</dbReference>
<dbReference type="EMBL" id="CABIJS010000210">
    <property type="protein sequence ID" value="VUZ46320.1"/>
    <property type="molecule type" value="Genomic_DNA"/>
</dbReference>
<evidence type="ECO:0000313" key="3">
    <source>
        <dbReference type="Proteomes" id="UP000321570"/>
    </source>
</evidence>
<dbReference type="GO" id="GO:0044774">
    <property type="term" value="P:mitotic DNA integrity checkpoint signaling"/>
    <property type="evidence" value="ECO:0007669"/>
    <property type="project" value="TreeGrafter"/>
</dbReference>
<dbReference type="GO" id="GO:0000793">
    <property type="term" value="C:condensed chromosome"/>
    <property type="evidence" value="ECO:0007669"/>
    <property type="project" value="TreeGrafter"/>
</dbReference>
<dbReference type="GO" id="GO:0046975">
    <property type="term" value="F:histone H3K36 methyltransferase activity"/>
    <property type="evidence" value="ECO:0007669"/>
    <property type="project" value="TreeGrafter"/>
</dbReference>
<dbReference type="PANTHER" id="PTHR46060:SF2">
    <property type="entry name" value="HISTONE-LYSINE N-METHYLTRANSFERASE SETMAR"/>
    <property type="match status" value="1"/>
</dbReference>
<dbReference type="InterPro" id="IPR052709">
    <property type="entry name" value="Transposase-MT_Hybrid"/>
</dbReference>
<evidence type="ECO:0000313" key="2">
    <source>
        <dbReference type="EMBL" id="VUZ46320.1"/>
    </source>
</evidence>
<dbReference type="Pfam" id="PF17906">
    <property type="entry name" value="HTH_48"/>
    <property type="match status" value="1"/>
</dbReference>
<dbReference type="AlphaFoldDB" id="A0A564YGH5"/>
<reference evidence="2 3" key="1">
    <citation type="submission" date="2019-07" db="EMBL/GenBank/DDBJ databases">
        <authorList>
            <person name="Jastrzebski P J."/>
            <person name="Paukszto L."/>
            <person name="Jastrzebski P J."/>
        </authorList>
    </citation>
    <scope>NUCLEOTIDE SEQUENCE [LARGE SCALE GENOMIC DNA]</scope>
    <source>
        <strain evidence="2 3">WMS-il1</strain>
    </source>
</reference>